<comment type="cofactor">
    <cofactor evidence="1">
        <name>Mg(2+)</name>
        <dbReference type="ChEBI" id="CHEBI:18420"/>
    </cofactor>
</comment>
<proteinExistence type="predicted"/>
<dbReference type="InterPro" id="IPR011856">
    <property type="entry name" value="tRNA_endonuc-like_dom_sf"/>
</dbReference>
<dbReference type="EMBL" id="MT142534">
    <property type="protein sequence ID" value="QJA84761.1"/>
    <property type="molecule type" value="Genomic_DNA"/>
</dbReference>
<evidence type="ECO:0000256" key="3">
    <source>
        <dbReference type="ARBA" id="ARBA00022801"/>
    </source>
</evidence>
<dbReference type="EMBL" id="MT144011">
    <property type="protein sequence ID" value="QJA46466.1"/>
    <property type="molecule type" value="Genomic_DNA"/>
</dbReference>
<keyword evidence="2" id="KW-0540">Nuclease</keyword>
<feature type="domain" description="VRR-NUC" evidence="4">
    <location>
        <begin position="91"/>
        <end position="140"/>
    </location>
</feature>
<evidence type="ECO:0000313" key="6">
    <source>
        <dbReference type="EMBL" id="QJA63255.1"/>
    </source>
</evidence>
<accession>A0A6H1ZEW9</accession>
<reference evidence="5" key="1">
    <citation type="submission" date="2020-03" db="EMBL/GenBank/DDBJ databases">
        <title>The deep terrestrial virosphere.</title>
        <authorList>
            <person name="Holmfeldt K."/>
            <person name="Nilsson E."/>
            <person name="Simone D."/>
            <person name="Lopez-Fernandez M."/>
            <person name="Wu X."/>
            <person name="de Brujin I."/>
            <person name="Lundin D."/>
            <person name="Andersson A."/>
            <person name="Bertilsson S."/>
            <person name="Dopson M."/>
        </authorList>
    </citation>
    <scope>NUCLEOTIDE SEQUENCE</scope>
    <source>
        <strain evidence="7">MM415A00170</strain>
        <strain evidence="6">MM415B00642</strain>
        <strain evidence="5">TM448A00430</strain>
        <strain evidence="8">TM448B00346</strain>
    </source>
</reference>
<dbReference type="GO" id="GO:0004518">
    <property type="term" value="F:nuclease activity"/>
    <property type="evidence" value="ECO:0007669"/>
    <property type="project" value="UniProtKB-KW"/>
</dbReference>
<dbReference type="Gene3D" id="3.40.1350.10">
    <property type="match status" value="1"/>
</dbReference>
<dbReference type="GO" id="GO:0003676">
    <property type="term" value="F:nucleic acid binding"/>
    <property type="evidence" value="ECO:0007669"/>
    <property type="project" value="InterPro"/>
</dbReference>
<evidence type="ECO:0000313" key="8">
    <source>
        <dbReference type="EMBL" id="QJH95109.1"/>
    </source>
</evidence>
<evidence type="ECO:0000256" key="1">
    <source>
        <dbReference type="ARBA" id="ARBA00001946"/>
    </source>
</evidence>
<keyword evidence="3" id="KW-0378">Hydrolase</keyword>
<evidence type="ECO:0000313" key="7">
    <source>
        <dbReference type="EMBL" id="QJA84761.1"/>
    </source>
</evidence>
<protein>
    <submittedName>
        <fullName evidence="5">Putative VRR-NUC domain-containing protein</fullName>
    </submittedName>
</protein>
<evidence type="ECO:0000259" key="4">
    <source>
        <dbReference type="Pfam" id="PF08774"/>
    </source>
</evidence>
<organism evidence="5">
    <name type="scientific">viral metagenome</name>
    <dbReference type="NCBI Taxonomy" id="1070528"/>
    <lineage>
        <taxon>unclassified sequences</taxon>
        <taxon>metagenomes</taxon>
        <taxon>organismal metagenomes</taxon>
    </lineage>
</organism>
<sequence>MTWTLEELEEALKNSDVRIDTPDLGIARHEPSKSDRLKPEELVNTMPPKKRSHPEADFQNIVVQLAKTLGFMVHAERPARTKDGWRTPIQGDAGFPDVVLAHPVTGNIIILELKSAEGRVSLAQQAWIDCLQKCGLHVFVKRDNQEDWDWLVEVLTKLAGKERA</sequence>
<gene>
    <name evidence="7" type="ORF">MM415A00170_0025</name>
    <name evidence="6" type="ORF">MM415B00642_0024</name>
    <name evidence="5" type="ORF">TM448A00430_0023</name>
    <name evidence="8" type="ORF">TM448B00346_0007</name>
</gene>
<dbReference type="GO" id="GO:0016788">
    <property type="term" value="F:hydrolase activity, acting on ester bonds"/>
    <property type="evidence" value="ECO:0007669"/>
    <property type="project" value="InterPro"/>
</dbReference>
<dbReference type="EMBL" id="MT144613">
    <property type="protein sequence ID" value="QJH95109.1"/>
    <property type="molecule type" value="Genomic_DNA"/>
</dbReference>
<evidence type="ECO:0000313" key="5">
    <source>
        <dbReference type="EMBL" id="QJA46466.1"/>
    </source>
</evidence>
<name>A0A6H1ZEW9_9ZZZZ</name>
<dbReference type="InterPro" id="IPR014883">
    <property type="entry name" value="VRR_NUC"/>
</dbReference>
<dbReference type="Pfam" id="PF08774">
    <property type="entry name" value="VRR_NUC"/>
    <property type="match status" value="1"/>
</dbReference>
<evidence type="ECO:0000256" key="2">
    <source>
        <dbReference type="ARBA" id="ARBA00022722"/>
    </source>
</evidence>
<dbReference type="EMBL" id="MT141493">
    <property type="protein sequence ID" value="QJA63255.1"/>
    <property type="molecule type" value="Genomic_DNA"/>
</dbReference>
<dbReference type="AlphaFoldDB" id="A0A6H1ZEW9"/>